<dbReference type="HOGENOM" id="CLU_139818_0_0_11"/>
<organism evidence="5 6">
    <name type="scientific">Brachybacterium muris UCD-AY4</name>
    <dbReference type="NCBI Taxonomy" id="1249481"/>
    <lineage>
        <taxon>Bacteria</taxon>
        <taxon>Bacillati</taxon>
        <taxon>Actinomycetota</taxon>
        <taxon>Actinomycetes</taxon>
        <taxon>Micrococcales</taxon>
        <taxon>Dermabacteraceae</taxon>
        <taxon>Brachybacterium</taxon>
    </lineage>
</organism>
<dbReference type="InterPro" id="IPR042261">
    <property type="entry name" value="Lsr2-like_dimerization"/>
</dbReference>
<evidence type="ECO:0000259" key="4">
    <source>
        <dbReference type="Pfam" id="PF23359"/>
    </source>
</evidence>
<name>A0A022KUC7_9MICO</name>
<proteinExistence type="predicted"/>
<feature type="domain" description="Lsr2 dimerization" evidence="3">
    <location>
        <begin position="1"/>
        <end position="58"/>
    </location>
</feature>
<dbReference type="GO" id="GO:0003677">
    <property type="term" value="F:DNA binding"/>
    <property type="evidence" value="ECO:0007669"/>
    <property type="project" value="UniProtKB-KW"/>
</dbReference>
<keyword evidence="1" id="KW-0238">DNA-binding</keyword>
<dbReference type="InterPro" id="IPR055370">
    <property type="entry name" value="Lsr2_DNA-bd"/>
</dbReference>
<feature type="compositionally biased region" description="Basic and acidic residues" evidence="2">
    <location>
        <begin position="77"/>
        <end position="94"/>
    </location>
</feature>
<dbReference type="InterPro" id="IPR036625">
    <property type="entry name" value="E3-bd_dom_sf"/>
</dbReference>
<evidence type="ECO:0008006" key="7">
    <source>
        <dbReference type="Google" id="ProtNLM"/>
    </source>
</evidence>
<dbReference type="EMBL" id="AORC01000006">
    <property type="protein sequence ID" value="EYT49868.1"/>
    <property type="molecule type" value="Genomic_DNA"/>
</dbReference>
<dbReference type="Pfam" id="PF11774">
    <property type="entry name" value="Lsr2"/>
    <property type="match status" value="1"/>
</dbReference>
<sequence length="110" mass="11967">MARKTYVELIDDIDGSKAEETVSFALDGVAYEIDLSEDNAAKLRGELGTWVEKARRVGGRRSRGASTSSAGGSNDTPRIREWARSNGHDVSDRGRISSEIRSAYYAAQGN</sequence>
<dbReference type="Gene3D" id="4.10.320.10">
    <property type="entry name" value="E3-binding domain"/>
    <property type="match status" value="1"/>
</dbReference>
<gene>
    <name evidence="5" type="ORF">D641_0105790</name>
</gene>
<protein>
    <recommendedName>
        <fullName evidence="7">Lsr2 family protein</fullName>
    </recommendedName>
</protein>
<feature type="region of interest" description="Disordered" evidence="2">
    <location>
        <begin position="55"/>
        <end position="94"/>
    </location>
</feature>
<evidence type="ECO:0000313" key="5">
    <source>
        <dbReference type="EMBL" id="EYT49868.1"/>
    </source>
</evidence>
<dbReference type="Pfam" id="PF23359">
    <property type="entry name" value="Lsr2_DNA-bd"/>
    <property type="match status" value="1"/>
</dbReference>
<keyword evidence="6" id="KW-1185">Reference proteome</keyword>
<dbReference type="STRING" id="1249481.D641_0105790"/>
<evidence type="ECO:0000256" key="2">
    <source>
        <dbReference type="SAM" id="MobiDB-lite"/>
    </source>
</evidence>
<dbReference type="OrthoDB" id="4113332at2"/>
<evidence type="ECO:0000259" key="3">
    <source>
        <dbReference type="Pfam" id="PF11774"/>
    </source>
</evidence>
<feature type="domain" description="Lsr2 DNA-binding" evidence="4">
    <location>
        <begin position="73"/>
        <end position="107"/>
    </location>
</feature>
<reference evidence="5 6" key="1">
    <citation type="journal article" date="2013" name="Genome Announc.">
        <title>Draft genome sequence of an Actinobacterium, Brachybacterium muris strain UCD-AY4.</title>
        <authorList>
            <person name="Lo J.R."/>
            <person name="Lang J.M."/>
            <person name="Darling A.E."/>
            <person name="Eisen J.A."/>
            <person name="Coil D.A."/>
        </authorList>
    </citation>
    <scope>NUCLEOTIDE SEQUENCE [LARGE SCALE GENOMIC DNA]</scope>
    <source>
        <strain evidence="5 6">UCD-AY4</strain>
    </source>
</reference>
<dbReference type="Proteomes" id="UP000019754">
    <property type="component" value="Unassembled WGS sequence"/>
</dbReference>
<dbReference type="GO" id="GO:0016746">
    <property type="term" value="F:acyltransferase activity"/>
    <property type="evidence" value="ECO:0007669"/>
    <property type="project" value="InterPro"/>
</dbReference>
<dbReference type="RefSeq" id="WP_017822862.1">
    <property type="nucleotide sequence ID" value="NZ_AORC01000006.1"/>
</dbReference>
<accession>A0A022KUC7</accession>
<feature type="compositionally biased region" description="Low complexity" evidence="2">
    <location>
        <begin position="64"/>
        <end position="73"/>
    </location>
</feature>
<dbReference type="Gene3D" id="3.30.60.230">
    <property type="entry name" value="Lsr2, dimerization domain"/>
    <property type="match status" value="1"/>
</dbReference>
<evidence type="ECO:0000313" key="6">
    <source>
        <dbReference type="Proteomes" id="UP000019754"/>
    </source>
</evidence>
<evidence type="ECO:0000256" key="1">
    <source>
        <dbReference type="ARBA" id="ARBA00023125"/>
    </source>
</evidence>
<comment type="caution">
    <text evidence="5">The sequence shown here is derived from an EMBL/GenBank/DDBJ whole genome shotgun (WGS) entry which is preliminary data.</text>
</comment>
<dbReference type="AlphaFoldDB" id="A0A022KUC7"/>
<dbReference type="InterPro" id="IPR024412">
    <property type="entry name" value="Lsr2_dim_dom"/>
</dbReference>